<keyword evidence="3" id="KW-1185">Reference proteome</keyword>
<sequence>MTRSSSTATKRRGVAIAAAVGVLTLGATASASAAGPSHTASKASADAGIAAKGLVLCVATADKPVPDAKTIEVEFTEGVIEPTEAAKATEAAKITATAKVRKAVKFSPSVVRGPHGRPVHAWKCPVPPSPGEPGKPGKPGKWCRVLAVKGAGTVWKKDTVTDCDATLAPATPKKR</sequence>
<dbReference type="Proteomes" id="UP001500253">
    <property type="component" value="Unassembled WGS sequence"/>
</dbReference>
<comment type="caution">
    <text evidence="2">The sequence shown here is derived from an EMBL/GenBank/DDBJ whole genome shotgun (WGS) entry which is preliminary data.</text>
</comment>
<dbReference type="EMBL" id="BAAASD010000017">
    <property type="protein sequence ID" value="GAA2350447.1"/>
    <property type="molecule type" value="Genomic_DNA"/>
</dbReference>
<protein>
    <submittedName>
        <fullName evidence="2">Uncharacterized protein</fullName>
    </submittedName>
</protein>
<reference evidence="2 3" key="1">
    <citation type="journal article" date="2019" name="Int. J. Syst. Evol. Microbiol.">
        <title>The Global Catalogue of Microorganisms (GCM) 10K type strain sequencing project: providing services to taxonomists for standard genome sequencing and annotation.</title>
        <authorList>
            <consortium name="The Broad Institute Genomics Platform"/>
            <consortium name="The Broad Institute Genome Sequencing Center for Infectious Disease"/>
            <person name="Wu L."/>
            <person name="Ma J."/>
        </authorList>
    </citation>
    <scope>NUCLEOTIDE SEQUENCE [LARGE SCALE GENOMIC DNA]</scope>
    <source>
        <strain evidence="2 3">JCM 4316</strain>
    </source>
</reference>
<feature type="signal peptide" evidence="1">
    <location>
        <begin position="1"/>
        <end position="33"/>
    </location>
</feature>
<proteinExistence type="predicted"/>
<evidence type="ECO:0000313" key="2">
    <source>
        <dbReference type="EMBL" id="GAA2350447.1"/>
    </source>
</evidence>
<organism evidence="2 3">
    <name type="scientific">Streptomyces cuspidosporus</name>
    <dbReference type="NCBI Taxonomy" id="66882"/>
    <lineage>
        <taxon>Bacteria</taxon>
        <taxon>Bacillati</taxon>
        <taxon>Actinomycetota</taxon>
        <taxon>Actinomycetes</taxon>
        <taxon>Kitasatosporales</taxon>
        <taxon>Streptomycetaceae</taxon>
        <taxon>Streptomyces</taxon>
    </lineage>
</organism>
<evidence type="ECO:0000313" key="3">
    <source>
        <dbReference type="Proteomes" id="UP001500253"/>
    </source>
</evidence>
<feature type="chain" id="PRO_5045272114" evidence="1">
    <location>
        <begin position="34"/>
        <end position="175"/>
    </location>
</feature>
<gene>
    <name evidence="2" type="ORF">GCM10010246_43020</name>
</gene>
<evidence type="ECO:0000256" key="1">
    <source>
        <dbReference type="SAM" id="SignalP"/>
    </source>
</evidence>
<accession>A0ABN3GFJ8</accession>
<keyword evidence="1" id="KW-0732">Signal</keyword>
<name>A0ABN3GFJ8_9ACTN</name>
<dbReference type="RefSeq" id="WP_346176049.1">
    <property type="nucleotide sequence ID" value="NZ_BAAASD010000017.1"/>
</dbReference>